<protein>
    <submittedName>
        <fullName evidence="2">Uncharacterized protein</fullName>
    </submittedName>
</protein>
<sequence length="229" mass="25606">MFPPLVYLPDTVITSILDNFALLDEPAAVSTFLKPHPHLKGYSQRLLEVLRELAPQFTAITAARKVELRAKRVAGTREADVEQMDDIIMEGSEESVGLSDKRSSRKLLWQHNQDRDWPTDTNPNPILPRVIGDGSSSSSSSQSDSCSDSSSGDERPWEIRQFVVRFAHLVNAPTGLQGLHPSLKIFNIPTIIKVQYFGTRGSALQGQLRCEVLLEVIFLNHISRTWFAP</sequence>
<proteinExistence type="predicted"/>
<name>A0AAD7NI31_9AGAR</name>
<keyword evidence="3" id="KW-1185">Reference proteome</keyword>
<dbReference type="Proteomes" id="UP001215598">
    <property type="component" value="Unassembled WGS sequence"/>
</dbReference>
<evidence type="ECO:0000313" key="3">
    <source>
        <dbReference type="Proteomes" id="UP001215598"/>
    </source>
</evidence>
<evidence type="ECO:0000256" key="1">
    <source>
        <dbReference type="SAM" id="MobiDB-lite"/>
    </source>
</evidence>
<dbReference type="EMBL" id="JARKIB010000035">
    <property type="protein sequence ID" value="KAJ7761339.1"/>
    <property type="molecule type" value="Genomic_DNA"/>
</dbReference>
<feature type="region of interest" description="Disordered" evidence="1">
    <location>
        <begin position="113"/>
        <end position="154"/>
    </location>
</feature>
<organism evidence="2 3">
    <name type="scientific">Mycena metata</name>
    <dbReference type="NCBI Taxonomy" id="1033252"/>
    <lineage>
        <taxon>Eukaryota</taxon>
        <taxon>Fungi</taxon>
        <taxon>Dikarya</taxon>
        <taxon>Basidiomycota</taxon>
        <taxon>Agaricomycotina</taxon>
        <taxon>Agaricomycetes</taxon>
        <taxon>Agaricomycetidae</taxon>
        <taxon>Agaricales</taxon>
        <taxon>Marasmiineae</taxon>
        <taxon>Mycenaceae</taxon>
        <taxon>Mycena</taxon>
    </lineage>
</organism>
<feature type="compositionally biased region" description="Low complexity" evidence="1">
    <location>
        <begin position="132"/>
        <end position="150"/>
    </location>
</feature>
<dbReference type="AlphaFoldDB" id="A0AAD7NI31"/>
<evidence type="ECO:0000313" key="2">
    <source>
        <dbReference type="EMBL" id="KAJ7761339.1"/>
    </source>
</evidence>
<comment type="caution">
    <text evidence="2">The sequence shown here is derived from an EMBL/GenBank/DDBJ whole genome shotgun (WGS) entry which is preliminary data.</text>
</comment>
<gene>
    <name evidence="2" type="ORF">B0H16DRAFT_1811122</name>
</gene>
<reference evidence="2" key="1">
    <citation type="submission" date="2023-03" db="EMBL/GenBank/DDBJ databases">
        <title>Massive genome expansion in bonnet fungi (Mycena s.s.) driven by repeated elements and novel gene families across ecological guilds.</title>
        <authorList>
            <consortium name="Lawrence Berkeley National Laboratory"/>
            <person name="Harder C.B."/>
            <person name="Miyauchi S."/>
            <person name="Viragh M."/>
            <person name="Kuo A."/>
            <person name="Thoen E."/>
            <person name="Andreopoulos B."/>
            <person name="Lu D."/>
            <person name="Skrede I."/>
            <person name="Drula E."/>
            <person name="Henrissat B."/>
            <person name="Morin E."/>
            <person name="Kohler A."/>
            <person name="Barry K."/>
            <person name="LaButti K."/>
            <person name="Morin E."/>
            <person name="Salamov A."/>
            <person name="Lipzen A."/>
            <person name="Mereny Z."/>
            <person name="Hegedus B."/>
            <person name="Baldrian P."/>
            <person name="Stursova M."/>
            <person name="Weitz H."/>
            <person name="Taylor A."/>
            <person name="Grigoriev I.V."/>
            <person name="Nagy L.G."/>
            <person name="Martin F."/>
            <person name="Kauserud H."/>
        </authorList>
    </citation>
    <scope>NUCLEOTIDE SEQUENCE</scope>
    <source>
        <strain evidence="2">CBHHK182m</strain>
    </source>
</reference>
<accession>A0AAD7NI31</accession>